<dbReference type="EMBL" id="FTOJ01000020">
    <property type="protein sequence ID" value="SIT10750.1"/>
    <property type="molecule type" value="Genomic_DNA"/>
</dbReference>
<dbReference type="Proteomes" id="UP000186246">
    <property type="component" value="Unassembled WGS sequence"/>
</dbReference>
<evidence type="ECO:0000259" key="2">
    <source>
        <dbReference type="Pfam" id="PF09346"/>
    </source>
</evidence>
<dbReference type="Gene3D" id="3.40.1580.10">
    <property type="entry name" value="SMI1/KNR4-like"/>
    <property type="match status" value="1"/>
</dbReference>
<proteinExistence type="predicted"/>
<reference evidence="3 6" key="1">
    <citation type="submission" date="2016-11" db="EMBL/GenBank/DDBJ databases">
        <title>Whole genomes of Flavobacteriaceae.</title>
        <authorList>
            <person name="Stine C."/>
            <person name="Li C."/>
            <person name="Tadesse D."/>
        </authorList>
    </citation>
    <scope>NUCLEOTIDE SEQUENCE [LARGE SCALE GENOMIC DNA]</scope>
    <source>
        <strain evidence="3 6">DSM 21068</strain>
    </source>
</reference>
<organism evidence="4 5">
    <name type="scientific">Chryseobacterium piscicola</name>
    <dbReference type="NCBI Taxonomy" id="551459"/>
    <lineage>
        <taxon>Bacteria</taxon>
        <taxon>Pseudomonadati</taxon>
        <taxon>Bacteroidota</taxon>
        <taxon>Flavobacteriia</taxon>
        <taxon>Flavobacteriales</taxon>
        <taxon>Weeksellaceae</taxon>
        <taxon>Chryseobacterium group</taxon>
        <taxon>Chryseobacterium</taxon>
    </lineage>
</organism>
<evidence type="ECO:0000256" key="1">
    <source>
        <dbReference type="SAM" id="Coils"/>
    </source>
</evidence>
<dbReference type="InterPro" id="IPR037883">
    <property type="entry name" value="Knr4/Smi1-like_sf"/>
</dbReference>
<feature type="domain" description="Knr4/Smi1-like" evidence="2">
    <location>
        <begin position="63"/>
        <end position="153"/>
    </location>
</feature>
<keyword evidence="1" id="KW-0175">Coiled coil</keyword>
<dbReference type="EMBL" id="MUGO01000028">
    <property type="protein sequence ID" value="PQA90031.1"/>
    <property type="molecule type" value="Genomic_DNA"/>
</dbReference>
<protein>
    <submittedName>
        <fullName evidence="3">SMI1/KNR4 family protein</fullName>
    </submittedName>
</protein>
<keyword evidence="6" id="KW-1185">Reference proteome</keyword>
<dbReference type="RefSeq" id="WP_076452922.1">
    <property type="nucleotide sequence ID" value="NZ_FTOJ01000020.1"/>
</dbReference>
<accession>A0A1N7PJU4</accession>
<reference evidence="4" key="3">
    <citation type="submission" date="2017-01" db="EMBL/GenBank/DDBJ databases">
        <authorList>
            <person name="Mah S.A."/>
            <person name="Swanson W.J."/>
            <person name="Moy G.W."/>
            <person name="Vacquier V.D."/>
        </authorList>
    </citation>
    <scope>NUCLEOTIDE SEQUENCE [LARGE SCALE GENOMIC DNA]</scope>
    <source>
        <strain evidence="4">DSM 21068</strain>
    </source>
</reference>
<dbReference type="OrthoDB" id="2633244at2"/>
<reference evidence="5" key="2">
    <citation type="submission" date="2017-01" db="EMBL/GenBank/DDBJ databases">
        <authorList>
            <person name="Varghese N."/>
            <person name="Submissions S."/>
        </authorList>
    </citation>
    <scope>NUCLEOTIDE SEQUENCE [LARGE SCALE GENOMIC DNA]</scope>
    <source>
        <strain evidence="5">DSM 21068</strain>
    </source>
</reference>
<evidence type="ECO:0000313" key="3">
    <source>
        <dbReference type="EMBL" id="PQA90031.1"/>
    </source>
</evidence>
<dbReference type="Pfam" id="PF09346">
    <property type="entry name" value="SMI1_KNR4"/>
    <property type="match status" value="1"/>
</dbReference>
<evidence type="ECO:0000313" key="4">
    <source>
        <dbReference type="EMBL" id="SIT10750.1"/>
    </source>
</evidence>
<sequence length="224" mass="26367">MWYNKFTFFDRQDGLIEVPTDSYLSKYLTEEEVKLYPDIKKLYPEFLDNDKLIIPKELTLTIELRELLKYSNGGGIINCDREFGYFSLQDIRYYYFAYGFPKWTPYFLPIAFNGGGKFYAYDFRDLIDIKIVAVSSGDLDYESSVVIGVTLEEVLSKTTNIEDELDLLYQRPKPTENEKRATEIYNELKELENNKNSGQIDLKTYLETKRKLENEITQTNKSSR</sequence>
<evidence type="ECO:0000313" key="6">
    <source>
        <dbReference type="Proteomes" id="UP000238314"/>
    </source>
</evidence>
<name>A0A1N7PJU4_9FLAO</name>
<feature type="coiled-coil region" evidence="1">
    <location>
        <begin position="188"/>
        <end position="222"/>
    </location>
</feature>
<evidence type="ECO:0000313" key="5">
    <source>
        <dbReference type="Proteomes" id="UP000186246"/>
    </source>
</evidence>
<gene>
    <name evidence="3" type="ORF">B0A70_15290</name>
    <name evidence="4" type="ORF">SAMN05421796_1207</name>
</gene>
<dbReference type="InterPro" id="IPR018958">
    <property type="entry name" value="Knr4/Smi1-like_dom"/>
</dbReference>
<dbReference type="Proteomes" id="UP000238314">
    <property type="component" value="Unassembled WGS sequence"/>
</dbReference>
<dbReference type="AlphaFoldDB" id="A0A1N7PJU4"/>